<evidence type="ECO:0000256" key="1">
    <source>
        <dbReference type="ARBA" id="ARBA00022553"/>
    </source>
</evidence>
<keyword evidence="3" id="KW-0732">Signal</keyword>
<keyword evidence="1" id="KW-0597">Phosphoprotein</keyword>
<feature type="compositionally biased region" description="Low complexity" evidence="2">
    <location>
        <begin position="80"/>
        <end position="96"/>
    </location>
</feature>
<evidence type="ECO:0000256" key="3">
    <source>
        <dbReference type="SAM" id="SignalP"/>
    </source>
</evidence>
<sequence>MNRVLLTSLSFCVSLSLSTVPDFSINAVSTNDSQERGGLGLPKVSGLERSQEKSLESCRDALVPPPAPSAPKQPLPPQPCAAARPLPLSLPSSQAQPFPPSSRLAQVPVHQPPRSEASLRPQIPEVLPLAQGQEPSQPPQPRPQHQPQTLPHPRPPPTASLHTHLPSTALPAHPPSQSPAGLHRPPSRCGPHPRPLSAYSNSLSFNGLSSRSSTPGGTKPHGPAGPSPHLPHLPPSGSVAAAAATAFPLSIPANQIAPHGFPPALQSSPHPHHPNMFAPPAVLPPPPPLTSSTLPVPGGHPAAGTPYSGRHMYQAAPHVVWQENCTTTTKCKSVNSHGCCGRNQVICSMIGACGAQDMANCDRERERRT</sequence>
<feature type="chain" id="PRO_5001591631" evidence="3">
    <location>
        <begin position="19"/>
        <end position="369"/>
    </location>
</feature>
<feature type="signal peptide" evidence="3">
    <location>
        <begin position="1"/>
        <end position="18"/>
    </location>
</feature>
<evidence type="ECO:0000313" key="4">
    <source>
        <dbReference type="EMBL" id="CDQ85821.1"/>
    </source>
</evidence>
<reference evidence="4" key="2">
    <citation type="submission" date="2014-03" db="EMBL/GenBank/DDBJ databases">
        <authorList>
            <person name="Genoscope - CEA"/>
        </authorList>
    </citation>
    <scope>NUCLEOTIDE SEQUENCE</scope>
</reference>
<proteinExistence type="predicted"/>
<name>A0A060Y281_ONCMY</name>
<feature type="region of interest" description="Disordered" evidence="2">
    <location>
        <begin position="258"/>
        <end position="305"/>
    </location>
</feature>
<accession>A0A060Y281</accession>
<dbReference type="STRING" id="8022.A0A060Y281"/>
<gene>
    <name evidence="4" type="ORF">GSONMT00009161001</name>
</gene>
<feature type="compositionally biased region" description="Basic and acidic residues" evidence="2">
    <location>
        <begin position="49"/>
        <end position="59"/>
    </location>
</feature>
<dbReference type="PaxDb" id="8022-A0A060Y281"/>
<organism evidence="4 5">
    <name type="scientific">Oncorhynchus mykiss</name>
    <name type="common">Rainbow trout</name>
    <name type="synonym">Salmo gairdneri</name>
    <dbReference type="NCBI Taxonomy" id="8022"/>
    <lineage>
        <taxon>Eukaryota</taxon>
        <taxon>Metazoa</taxon>
        <taxon>Chordata</taxon>
        <taxon>Craniata</taxon>
        <taxon>Vertebrata</taxon>
        <taxon>Euteleostomi</taxon>
        <taxon>Actinopterygii</taxon>
        <taxon>Neopterygii</taxon>
        <taxon>Teleostei</taxon>
        <taxon>Protacanthopterygii</taxon>
        <taxon>Salmoniformes</taxon>
        <taxon>Salmonidae</taxon>
        <taxon>Salmoninae</taxon>
        <taxon>Oncorhynchus</taxon>
    </lineage>
</organism>
<dbReference type="Proteomes" id="UP000193380">
    <property type="component" value="Unassembled WGS sequence"/>
</dbReference>
<dbReference type="EMBL" id="FR906976">
    <property type="protein sequence ID" value="CDQ85821.1"/>
    <property type="molecule type" value="Genomic_DNA"/>
</dbReference>
<dbReference type="PANTHER" id="PTHR14429:SF5">
    <property type="entry name" value="AUTISM SUSCEPTIBILITY GENE 2 PROTEIN"/>
    <property type="match status" value="1"/>
</dbReference>
<feature type="compositionally biased region" description="Pro residues" evidence="2">
    <location>
        <begin position="136"/>
        <end position="158"/>
    </location>
</feature>
<dbReference type="PANTHER" id="PTHR14429">
    <property type="entry name" value="FIBROSIN FAMILY MEMBER"/>
    <property type="match status" value="1"/>
</dbReference>
<dbReference type="AlphaFoldDB" id="A0A060Y281"/>
<dbReference type="InterPro" id="IPR023246">
    <property type="entry name" value="AUTS2"/>
</dbReference>
<feature type="compositionally biased region" description="Low complexity" evidence="2">
    <location>
        <begin position="200"/>
        <end position="213"/>
    </location>
</feature>
<feature type="compositionally biased region" description="Pro residues" evidence="2">
    <location>
        <begin position="223"/>
        <end position="234"/>
    </location>
</feature>
<feature type="compositionally biased region" description="Pro residues" evidence="2">
    <location>
        <begin position="63"/>
        <end position="79"/>
    </location>
</feature>
<reference evidence="4" key="1">
    <citation type="journal article" date="2014" name="Nat. Commun.">
        <title>The rainbow trout genome provides novel insights into evolution after whole-genome duplication in vertebrates.</title>
        <authorList>
            <person name="Berthelot C."/>
            <person name="Brunet F."/>
            <person name="Chalopin D."/>
            <person name="Juanchich A."/>
            <person name="Bernard M."/>
            <person name="Noel B."/>
            <person name="Bento P."/>
            <person name="Da Silva C."/>
            <person name="Labadie K."/>
            <person name="Alberti A."/>
            <person name="Aury J.M."/>
            <person name="Louis A."/>
            <person name="Dehais P."/>
            <person name="Bardou P."/>
            <person name="Montfort J."/>
            <person name="Klopp C."/>
            <person name="Cabau C."/>
            <person name="Gaspin C."/>
            <person name="Thorgaard G.H."/>
            <person name="Boussaha M."/>
            <person name="Quillet E."/>
            <person name="Guyomard R."/>
            <person name="Galiana D."/>
            <person name="Bobe J."/>
            <person name="Volff J.N."/>
            <person name="Genet C."/>
            <person name="Wincker P."/>
            <person name="Jaillon O."/>
            <person name="Roest Crollius H."/>
            <person name="Guiguen Y."/>
        </authorList>
    </citation>
    <scope>NUCLEOTIDE SEQUENCE [LARGE SCALE GENOMIC DNA]</scope>
</reference>
<evidence type="ECO:0000256" key="2">
    <source>
        <dbReference type="SAM" id="MobiDB-lite"/>
    </source>
</evidence>
<protein>
    <submittedName>
        <fullName evidence="4">Uncharacterized protein</fullName>
    </submittedName>
</protein>
<feature type="region of interest" description="Disordered" evidence="2">
    <location>
        <begin position="29"/>
        <end position="237"/>
    </location>
</feature>
<evidence type="ECO:0000313" key="5">
    <source>
        <dbReference type="Proteomes" id="UP000193380"/>
    </source>
</evidence>